<keyword evidence="3" id="KW-1185">Reference proteome</keyword>
<keyword evidence="1" id="KW-0175">Coiled coil</keyword>
<feature type="coiled-coil region" evidence="1">
    <location>
        <begin position="56"/>
        <end position="90"/>
    </location>
</feature>
<sequence length="97" mass="10873">MSTDFTPALQQAIEALLREGKEPTVALVKSRLNQSVPMPLIISALQRWKKNGKVPKIEIIEKVKDADARIEALEAQVRVLTQRLDALEQHSKNNSES</sequence>
<protein>
    <recommendedName>
        <fullName evidence="4">KfrA N-terminal DNA-binding domain-containing protein</fullName>
    </recommendedName>
</protein>
<organism evidence="2 3">
    <name type="scientific">Enterovibrio norvegicus FF-454</name>
    <dbReference type="NCBI Taxonomy" id="1185651"/>
    <lineage>
        <taxon>Bacteria</taxon>
        <taxon>Pseudomonadati</taxon>
        <taxon>Pseudomonadota</taxon>
        <taxon>Gammaproteobacteria</taxon>
        <taxon>Vibrionales</taxon>
        <taxon>Vibrionaceae</taxon>
        <taxon>Enterovibrio</taxon>
    </lineage>
</organism>
<evidence type="ECO:0000256" key="1">
    <source>
        <dbReference type="SAM" id="Coils"/>
    </source>
</evidence>
<evidence type="ECO:0000313" key="2">
    <source>
        <dbReference type="EMBL" id="OEE62427.1"/>
    </source>
</evidence>
<dbReference type="AlphaFoldDB" id="A0A1E5CAI2"/>
<name>A0A1E5CAI2_9GAMM</name>
<dbReference type="RefSeq" id="WP_016959413.1">
    <property type="nucleotide sequence ID" value="NZ_AJWN02000038.1"/>
</dbReference>
<reference evidence="2 3" key="1">
    <citation type="journal article" date="2012" name="Science">
        <title>Ecological populations of bacteria act as socially cohesive units of antibiotic production and resistance.</title>
        <authorList>
            <person name="Cordero O.X."/>
            <person name="Wildschutte H."/>
            <person name="Kirkup B."/>
            <person name="Proehl S."/>
            <person name="Ngo L."/>
            <person name="Hussain F."/>
            <person name="Le Roux F."/>
            <person name="Mincer T."/>
            <person name="Polz M.F."/>
        </authorList>
    </citation>
    <scope>NUCLEOTIDE SEQUENCE [LARGE SCALE GENOMIC DNA]</scope>
    <source>
        <strain evidence="2 3">FF-454</strain>
    </source>
</reference>
<evidence type="ECO:0008006" key="4">
    <source>
        <dbReference type="Google" id="ProtNLM"/>
    </source>
</evidence>
<comment type="caution">
    <text evidence="2">The sequence shown here is derived from an EMBL/GenBank/DDBJ whole genome shotgun (WGS) entry which is preliminary data.</text>
</comment>
<proteinExistence type="predicted"/>
<evidence type="ECO:0000313" key="3">
    <source>
        <dbReference type="Proteomes" id="UP000095039"/>
    </source>
</evidence>
<dbReference type="EMBL" id="AJWN02000038">
    <property type="protein sequence ID" value="OEE62427.1"/>
    <property type="molecule type" value="Genomic_DNA"/>
</dbReference>
<dbReference type="Proteomes" id="UP000095039">
    <property type="component" value="Unassembled WGS sequence"/>
</dbReference>
<accession>A0A1E5CAI2</accession>
<gene>
    <name evidence="2" type="ORF">A1OK_07695</name>
</gene>